<evidence type="ECO:0000313" key="5">
    <source>
        <dbReference type="EMBL" id="TKR69955.1"/>
    </source>
</evidence>
<dbReference type="GO" id="GO:0004222">
    <property type="term" value="F:metalloendopeptidase activity"/>
    <property type="evidence" value="ECO:0007669"/>
    <property type="project" value="TreeGrafter"/>
</dbReference>
<dbReference type="InterPro" id="IPR032632">
    <property type="entry name" value="Peptidase_M16_M"/>
</dbReference>
<organism evidence="5 6">
    <name type="scientific">Steinernema carpocapsae</name>
    <name type="common">Entomopathogenic nematode</name>
    <dbReference type="NCBI Taxonomy" id="34508"/>
    <lineage>
        <taxon>Eukaryota</taxon>
        <taxon>Metazoa</taxon>
        <taxon>Ecdysozoa</taxon>
        <taxon>Nematoda</taxon>
        <taxon>Chromadorea</taxon>
        <taxon>Rhabditida</taxon>
        <taxon>Tylenchina</taxon>
        <taxon>Panagrolaimomorpha</taxon>
        <taxon>Strongyloidoidea</taxon>
        <taxon>Steinernematidae</taxon>
        <taxon>Steinernema</taxon>
    </lineage>
</organism>
<dbReference type="InterPro" id="IPR011249">
    <property type="entry name" value="Metalloenz_LuxS/M16"/>
</dbReference>
<proteinExistence type="predicted"/>
<dbReference type="GO" id="GO:0051603">
    <property type="term" value="P:proteolysis involved in protein catabolic process"/>
    <property type="evidence" value="ECO:0007669"/>
    <property type="project" value="TreeGrafter"/>
</dbReference>
<dbReference type="EMBL" id="AZBU02000007">
    <property type="protein sequence ID" value="TKR69955.1"/>
    <property type="molecule type" value="Genomic_DNA"/>
</dbReference>
<evidence type="ECO:0000259" key="4">
    <source>
        <dbReference type="Pfam" id="PF22456"/>
    </source>
</evidence>
<evidence type="ECO:0000256" key="1">
    <source>
        <dbReference type="ARBA" id="ARBA00022723"/>
    </source>
</evidence>
<sequence length="426" mass="49167">MCFEDTIAEEIYNPILAGMKESVDITMRGLRLNFGGYDEKLHTFVANQVNKLVSFRASPGRFNLMMDRLVRNLKNFDQSQPYAQSQYYLNLILVEKGWTKAQLLAISEIVTLEMVNEFIPQIWKALHLELFVHGNLAENEAKSLTDEVLEVFHNGTFVRPLFTNEMDWIREHQIKEGTSQIYEHIQDTHANNCVDMVLQTGVQETRSNMLLELLVQIANEPAYTVLRTTEQLGYIVHTGIRRSNGAQALEIIVQGSYDAKFVEERIEAFLKNFRNTIVDMKDEDYQRNVNALATRRLEKPKTLRALSNRYWHEIESKQYSFARAEVEVDDLRKISKDDLLQFYDDKIMAGSDKRQKLSVRIRSSVKEPTDVDGAHKPAEEEFGGVRVTDIERFKALLPTYPRPEPMIKLPSAGADTLSSTFKEKKY</sequence>
<name>A0A4V6A034_STECR</name>
<dbReference type="GO" id="GO:0046872">
    <property type="term" value="F:metal ion binding"/>
    <property type="evidence" value="ECO:0007669"/>
    <property type="project" value="UniProtKB-KW"/>
</dbReference>
<evidence type="ECO:0008006" key="7">
    <source>
        <dbReference type="Google" id="ProtNLM"/>
    </source>
</evidence>
<feature type="domain" description="Coenzyme PQQ synthesis protein F-like C-terminal lobe" evidence="4">
    <location>
        <begin position="213"/>
        <end position="311"/>
    </location>
</feature>
<dbReference type="GO" id="GO:0005739">
    <property type="term" value="C:mitochondrion"/>
    <property type="evidence" value="ECO:0007669"/>
    <property type="project" value="TreeGrafter"/>
</dbReference>
<feature type="region of interest" description="Disordered" evidence="2">
    <location>
        <begin position="402"/>
        <end position="426"/>
    </location>
</feature>
<dbReference type="Gene3D" id="3.30.830.10">
    <property type="entry name" value="Metalloenzyme, LuxS/M16 peptidase-like"/>
    <property type="match status" value="2"/>
</dbReference>
<evidence type="ECO:0000256" key="2">
    <source>
        <dbReference type="SAM" id="MobiDB-lite"/>
    </source>
</evidence>
<protein>
    <recommendedName>
        <fullName evidence="7">Peptidase M16 C-terminal domain-containing protein</fullName>
    </recommendedName>
</protein>
<dbReference type="InterPro" id="IPR054734">
    <property type="entry name" value="PqqF-like_C_4"/>
</dbReference>
<dbReference type="PANTHER" id="PTHR43690:SF18">
    <property type="entry name" value="INSULIN-DEGRADING ENZYME-RELATED"/>
    <property type="match status" value="1"/>
</dbReference>
<gene>
    <name evidence="5" type="ORF">L596_022038</name>
</gene>
<dbReference type="Proteomes" id="UP000298663">
    <property type="component" value="Unassembled WGS sequence"/>
</dbReference>
<dbReference type="GO" id="GO:0043171">
    <property type="term" value="P:peptide catabolic process"/>
    <property type="evidence" value="ECO:0007669"/>
    <property type="project" value="TreeGrafter"/>
</dbReference>
<feature type="domain" description="Peptidase M16 middle/third" evidence="3">
    <location>
        <begin position="2"/>
        <end position="105"/>
    </location>
</feature>
<comment type="caution">
    <text evidence="5">The sequence shown here is derived from an EMBL/GenBank/DDBJ whole genome shotgun (WGS) entry which is preliminary data.</text>
</comment>
<dbReference type="InterPro" id="IPR050626">
    <property type="entry name" value="Peptidase_M16"/>
</dbReference>
<dbReference type="GO" id="GO:0005829">
    <property type="term" value="C:cytosol"/>
    <property type="evidence" value="ECO:0007669"/>
    <property type="project" value="TreeGrafter"/>
</dbReference>
<dbReference type="PANTHER" id="PTHR43690">
    <property type="entry name" value="NARDILYSIN"/>
    <property type="match status" value="1"/>
</dbReference>
<dbReference type="STRING" id="34508.A0A4V6A034"/>
<evidence type="ECO:0000313" key="6">
    <source>
        <dbReference type="Proteomes" id="UP000298663"/>
    </source>
</evidence>
<accession>A0A4V6A034</accession>
<reference evidence="5 6" key="2">
    <citation type="journal article" date="2019" name="G3 (Bethesda)">
        <title>Hybrid Assembly of the Genome of the Entomopathogenic Nematode Steinernema carpocapsae Identifies the X-Chromosome.</title>
        <authorList>
            <person name="Serra L."/>
            <person name="Macchietto M."/>
            <person name="Macias-Munoz A."/>
            <person name="McGill C.J."/>
            <person name="Rodriguez I.M."/>
            <person name="Rodriguez B."/>
            <person name="Murad R."/>
            <person name="Mortazavi A."/>
        </authorList>
    </citation>
    <scope>NUCLEOTIDE SEQUENCE [LARGE SCALE GENOMIC DNA]</scope>
    <source>
        <strain evidence="5 6">ALL</strain>
    </source>
</reference>
<dbReference type="Pfam" id="PF16187">
    <property type="entry name" value="Peptidase_M16_M"/>
    <property type="match status" value="1"/>
</dbReference>
<dbReference type="Pfam" id="PF22456">
    <property type="entry name" value="PqqF-like_C_4"/>
    <property type="match status" value="1"/>
</dbReference>
<keyword evidence="1" id="KW-0479">Metal-binding</keyword>
<dbReference type="OrthoDB" id="7784541at2759"/>
<dbReference type="AlphaFoldDB" id="A0A4V6A034"/>
<keyword evidence="6" id="KW-1185">Reference proteome</keyword>
<reference evidence="5 6" key="1">
    <citation type="journal article" date="2015" name="Genome Biol.">
        <title>Comparative genomics of Steinernema reveals deeply conserved gene regulatory networks.</title>
        <authorList>
            <person name="Dillman A.R."/>
            <person name="Macchietto M."/>
            <person name="Porter C.F."/>
            <person name="Rogers A."/>
            <person name="Williams B."/>
            <person name="Antoshechkin I."/>
            <person name="Lee M.M."/>
            <person name="Goodwin Z."/>
            <person name="Lu X."/>
            <person name="Lewis E.E."/>
            <person name="Goodrich-Blair H."/>
            <person name="Stock S.P."/>
            <person name="Adams B.J."/>
            <person name="Sternberg P.W."/>
            <person name="Mortazavi A."/>
        </authorList>
    </citation>
    <scope>NUCLEOTIDE SEQUENCE [LARGE SCALE GENOMIC DNA]</scope>
    <source>
        <strain evidence="5 6">ALL</strain>
    </source>
</reference>
<dbReference type="SUPFAM" id="SSF63411">
    <property type="entry name" value="LuxS/MPP-like metallohydrolase"/>
    <property type="match status" value="2"/>
</dbReference>
<evidence type="ECO:0000259" key="3">
    <source>
        <dbReference type="Pfam" id="PF16187"/>
    </source>
</evidence>